<keyword evidence="1 2" id="KW-0053">Apoptosis</keyword>
<dbReference type="EMBL" id="MU825875">
    <property type="protein sequence ID" value="KAJ7386901.1"/>
    <property type="molecule type" value="Genomic_DNA"/>
</dbReference>
<sequence>MKAIKVWNRTRTIKKFVVGINSCEDLLKKGGEKLGIKAVLDEDGTEIEDDYLEILEPNNIVILLEQQENWTEKDNCCATVSEVQGKIIMHSLIHY</sequence>
<evidence type="ECO:0000256" key="1">
    <source>
        <dbReference type="ARBA" id="ARBA00022703"/>
    </source>
</evidence>
<dbReference type="SUPFAM" id="SSF54277">
    <property type="entry name" value="CAD &amp; PB1 domains"/>
    <property type="match status" value="1"/>
</dbReference>
<proteinExistence type="predicted"/>
<protein>
    <recommendedName>
        <fullName evidence="3">CIDE-N domain-containing protein</fullName>
    </recommendedName>
</protein>
<dbReference type="OrthoDB" id="9387550at2759"/>
<organism evidence="4 5">
    <name type="scientific">Desmophyllum pertusum</name>
    <dbReference type="NCBI Taxonomy" id="174260"/>
    <lineage>
        <taxon>Eukaryota</taxon>
        <taxon>Metazoa</taxon>
        <taxon>Cnidaria</taxon>
        <taxon>Anthozoa</taxon>
        <taxon>Hexacorallia</taxon>
        <taxon>Scleractinia</taxon>
        <taxon>Caryophylliina</taxon>
        <taxon>Caryophylliidae</taxon>
        <taxon>Desmophyllum</taxon>
    </lineage>
</organism>
<dbReference type="Gene3D" id="3.10.20.10">
    <property type="match status" value="1"/>
</dbReference>
<dbReference type="GO" id="GO:0042981">
    <property type="term" value="P:regulation of apoptotic process"/>
    <property type="evidence" value="ECO:0007669"/>
    <property type="project" value="TreeGrafter"/>
</dbReference>
<comment type="caution">
    <text evidence="4">The sequence shown here is derived from an EMBL/GenBank/DDBJ whole genome shotgun (WGS) entry which is preliminary data.</text>
</comment>
<dbReference type="SMART" id="SM00266">
    <property type="entry name" value="CAD"/>
    <property type="match status" value="1"/>
</dbReference>
<evidence type="ECO:0000313" key="5">
    <source>
        <dbReference type="Proteomes" id="UP001163046"/>
    </source>
</evidence>
<evidence type="ECO:0000313" key="4">
    <source>
        <dbReference type="EMBL" id="KAJ7386901.1"/>
    </source>
</evidence>
<dbReference type="PANTHER" id="PTHR12306">
    <property type="entry name" value="CELL DEATH ACTIVATOR CIDE"/>
    <property type="match status" value="1"/>
</dbReference>
<keyword evidence="5" id="KW-1185">Reference proteome</keyword>
<dbReference type="GO" id="GO:0006915">
    <property type="term" value="P:apoptotic process"/>
    <property type="evidence" value="ECO:0007669"/>
    <property type="project" value="UniProtKB-UniRule"/>
</dbReference>
<dbReference type="InterPro" id="IPR003508">
    <property type="entry name" value="CIDE-N_dom"/>
</dbReference>
<dbReference type="Pfam" id="PF02017">
    <property type="entry name" value="CIDE-N"/>
    <property type="match status" value="1"/>
</dbReference>
<gene>
    <name evidence="4" type="ORF">OS493_006935</name>
</gene>
<reference evidence="4" key="1">
    <citation type="submission" date="2023-01" db="EMBL/GenBank/DDBJ databases">
        <title>Genome assembly of the deep-sea coral Lophelia pertusa.</title>
        <authorList>
            <person name="Herrera S."/>
            <person name="Cordes E."/>
        </authorList>
    </citation>
    <scope>NUCLEOTIDE SEQUENCE</scope>
    <source>
        <strain evidence="4">USNM1676648</strain>
        <tissue evidence="4">Polyp</tissue>
    </source>
</reference>
<dbReference type="PANTHER" id="PTHR12306:SF15">
    <property type="entry name" value="DNAATION FACTOR-RELATED PROTEIN 1, ISOFORM B-RELATED"/>
    <property type="match status" value="1"/>
</dbReference>
<accession>A0A9W9ZSB0</accession>
<dbReference type="AlphaFoldDB" id="A0A9W9ZSB0"/>
<name>A0A9W9ZSB0_9CNID</name>
<dbReference type="Proteomes" id="UP001163046">
    <property type="component" value="Unassembled WGS sequence"/>
</dbReference>
<dbReference type="PROSITE" id="PS51135">
    <property type="entry name" value="CIDE_N"/>
    <property type="match status" value="1"/>
</dbReference>
<feature type="domain" description="CIDE-N" evidence="3">
    <location>
        <begin position="1"/>
        <end position="72"/>
    </location>
</feature>
<evidence type="ECO:0000259" key="3">
    <source>
        <dbReference type="PROSITE" id="PS51135"/>
    </source>
</evidence>
<evidence type="ECO:0000256" key="2">
    <source>
        <dbReference type="PROSITE-ProRule" id="PRU00447"/>
    </source>
</evidence>